<dbReference type="Pfam" id="PF24837">
    <property type="entry name" value="AMIN-like"/>
    <property type="match status" value="1"/>
</dbReference>
<feature type="domain" description="AMIN-like" evidence="2">
    <location>
        <begin position="60"/>
        <end position="189"/>
    </location>
</feature>
<accession>A0ABQ5NSS4</accession>
<protein>
    <recommendedName>
        <fullName evidence="2">AMIN-like domain-containing protein</fullName>
    </recommendedName>
</protein>
<dbReference type="RefSeq" id="WP_323445304.1">
    <property type="nucleotide sequence ID" value="NZ_BSBI01000001.1"/>
</dbReference>
<gene>
    <name evidence="3" type="ORF">SYYSPA8_03000</name>
</gene>
<proteinExistence type="predicted"/>
<evidence type="ECO:0000313" key="4">
    <source>
        <dbReference type="Proteomes" id="UP001291653"/>
    </source>
</evidence>
<name>A0ABQ5NSS4_9ACTN</name>
<feature type="chain" id="PRO_5045277202" description="AMIN-like domain-containing protein" evidence="1">
    <location>
        <begin position="28"/>
        <end position="191"/>
    </location>
</feature>
<sequence length="191" mass="20023">MGRWGRAATAVALTGVTLVGTAGAAWAKCGIVEKPTATAGCSTVWGSGTESATEAVTDRLENIRTGPHACFDRVVLDIPGADGRAGYHVGYVDAFHQDGTAEPIPVAGGAVLEIRVNAPGYDPATGRPVYPGRAGEPLPGVDITGYRTFRDTRFGTTVEGQTQVAMGVRAELPFRVFRYGDHVIVDVAHTR</sequence>
<evidence type="ECO:0000256" key="1">
    <source>
        <dbReference type="SAM" id="SignalP"/>
    </source>
</evidence>
<dbReference type="EMBL" id="BSBI01000001">
    <property type="protein sequence ID" value="GLF93219.1"/>
    <property type="molecule type" value="Genomic_DNA"/>
</dbReference>
<dbReference type="Proteomes" id="UP001291653">
    <property type="component" value="Unassembled WGS sequence"/>
</dbReference>
<reference evidence="3 4" key="1">
    <citation type="submission" date="2022-10" db="EMBL/GenBank/DDBJ databases">
        <title>Draft genome sequence of Streptomyces sp. YSPA8.</title>
        <authorList>
            <person name="Moriuchi R."/>
            <person name="Dohra H."/>
            <person name="Yamamura H."/>
            <person name="Kodani S."/>
        </authorList>
    </citation>
    <scope>NUCLEOTIDE SEQUENCE [LARGE SCALE GENOMIC DNA]</scope>
    <source>
        <strain evidence="3 4">YSPA8</strain>
    </source>
</reference>
<dbReference type="InterPro" id="IPR056303">
    <property type="entry name" value="AMIN-like"/>
</dbReference>
<organism evidence="3 4">
    <name type="scientific">Streptomyces yaizuensis</name>
    <dbReference type="NCBI Taxonomy" id="2989713"/>
    <lineage>
        <taxon>Bacteria</taxon>
        <taxon>Bacillati</taxon>
        <taxon>Actinomycetota</taxon>
        <taxon>Actinomycetes</taxon>
        <taxon>Kitasatosporales</taxon>
        <taxon>Streptomycetaceae</taxon>
        <taxon>Streptomyces</taxon>
    </lineage>
</organism>
<feature type="signal peptide" evidence="1">
    <location>
        <begin position="1"/>
        <end position="27"/>
    </location>
</feature>
<comment type="caution">
    <text evidence="3">The sequence shown here is derived from an EMBL/GenBank/DDBJ whole genome shotgun (WGS) entry which is preliminary data.</text>
</comment>
<evidence type="ECO:0000259" key="2">
    <source>
        <dbReference type="Pfam" id="PF24837"/>
    </source>
</evidence>
<evidence type="ECO:0000313" key="3">
    <source>
        <dbReference type="EMBL" id="GLF93219.1"/>
    </source>
</evidence>
<keyword evidence="1" id="KW-0732">Signal</keyword>
<keyword evidence="4" id="KW-1185">Reference proteome</keyword>